<dbReference type="EMBL" id="KP136319">
    <property type="protein sequence ID" value="AJF97987.1"/>
    <property type="molecule type" value="Genomic_DNA"/>
</dbReference>
<evidence type="ECO:0000313" key="1">
    <source>
        <dbReference type="EMBL" id="AJF97987.1"/>
    </source>
</evidence>
<protein>
    <submittedName>
        <fullName evidence="1">Uncharacterized protein</fullName>
    </submittedName>
</protein>
<sequence length="141" mass="16211">MRPDQHDRRCCLFFSPFLFFHLCLSVTDLFARDSRHGPFYSRRGQVPLVGLHPFFLGTSVFGATAEPTSTLRNRFERNKTLSEIEDVAKKTATMFFFIFVGRPRVARPRRRRRRTTQQACRLGACEAEPASGKKGGWHGQC</sequence>
<evidence type="ECO:0000313" key="2">
    <source>
        <dbReference type="Proteomes" id="UP000202511"/>
    </source>
</evidence>
<accession>A0A0B5JDZ8</accession>
<dbReference type="RefSeq" id="YP_009120222.1">
    <property type="nucleotide sequence ID" value="NC_026440.1"/>
</dbReference>
<organism evidence="1 2">
    <name type="scientific">Pandoravirus inopinatum</name>
    <dbReference type="NCBI Taxonomy" id="1605721"/>
    <lineage>
        <taxon>Viruses</taxon>
        <taxon>Pandoravirus</taxon>
    </lineage>
</organism>
<dbReference type="Proteomes" id="UP000202511">
    <property type="component" value="Segment"/>
</dbReference>
<reference evidence="1 2" key="1">
    <citation type="journal article" date="2015" name="Parasitol. Res.">
        <title>Viruses in close associations with free-living amoebae.</title>
        <authorList>
            <person name="Scheid P."/>
        </authorList>
    </citation>
    <scope>NUCLEOTIDE SEQUENCE [LARGE SCALE GENOMIC DNA]</scope>
    <source>
        <strain evidence="1">KlaHel</strain>
    </source>
</reference>
<proteinExistence type="predicted"/>
<name>A0A0B5JDZ8_9VIRU</name>
<dbReference type="GeneID" id="23462904"/>
<dbReference type="KEGG" id="vg:23462904"/>